<proteinExistence type="predicted"/>
<dbReference type="RefSeq" id="WP_320883796.1">
    <property type="nucleotide sequence ID" value="NZ_BAABZA010000010.1"/>
</dbReference>
<sequence>MKKRQKEYIQKLRSYLVDKKEKPEISRYIYFDNFIYKIVIGDPSRDNINIVKVLMQNANNKNLNGKAVNSFTIADRNLYVYNDGEELVKTEVTFKIDVDLYY</sequence>
<evidence type="ECO:0000313" key="2">
    <source>
        <dbReference type="Proteomes" id="UP001276902"/>
    </source>
</evidence>
<accession>A0AB35UP57</accession>
<dbReference type="Proteomes" id="UP001276902">
    <property type="component" value="Unassembled WGS sequence"/>
</dbReference>
<comment type="caution">
    <text evidence="1">The sequence shown here is derived from an EMBL/GenBank/DDBJ whole genome shotgun (WGS) entry which is preliminary data.</text>
</comment>
<gene>
    <name evidence="1" type="ORF">MQE39_10625</name>
</gene>
<dbReference type="AlphaFoldDB" id="A0AB35UP57"/>
<evidence type="ECO:0000313" key="1">
    <source>
        <dbReference type="EMBL" id="MDY5168568.1"/>
    </source>
</evidence>
<dbReference type="EMBL" id="JALDAW010000016">
    <property type="protein sequence ID" value="MDY5168568.1"/>
    <property type="molecule type" value="Genomic_DNA"/>
</dbReference>
<protein>
    <submittedName>
        <fullName evidence="1">Uncharacterized protein</fullName>
    </submittedName>
</protein>
<reference evidence="1" key="1">
    <citation type="submission" date="2022-03" db="EMBL/GenBank/DDBJ databases">
        <title>First case of bacteraemia caused by Dielma fastidiosa in a patient hospitalised with diverticulitis.</title>
        <authorList>
            <person name="Forman-Ankjaer B."/>
            <person name="Hvid-Jensen F."/>
            <person name="Kobel C.M."/>
            <person name="Greve T."/>
        </authorList>
    </citation>
    <scope>NUCLEOTIDE SEQUENCE</scope>
    <source>
        <strain evidence="1">AUH_DF_2021</strain>
    </source>
</reference>
<organism evidence="1 2">
    <name type="scientific">Dielma fastidiosa</name>
    <dbReference type="NCBI Taxonomy" id="1034346"/>
    <lineage>
        <taxon>Bacteria</taxon>
        <taxon>Bacillati</taxon>
        <taxon>Bacillota</taxon>
        <taxon>Erysipelotrichia</taxon>
        <taxon>Erysipelotrichales</taxon>
        <taxon>Erysipelotrichaceae</taxon>
        <taxon>Dielma</taxon>
    </lineage>
</organism>
<name>A0AB35UP57_9FIRM</name>